<dbReference type="Gene3D" id="2.170.270.10">
    <property type="entry name" value="SET domain"/>
    <property type="match status" value="1"/>
</dbReference>
<dbReference type="InterPro" id="IPR003616">
    <property type="entry name" value="Post-SET_dom"/>
</dbReference>
<keyword evidence="7" id="KW-0862">Zinc</keyword>
<evidence type="ECO:0000259" key="9">
    <source>
        <dbReference type="PROSITE" id="PS50868"/>
    </source>
</evidence>
<evidence type="ECO:0000256" key="1">
    <source>
        <dbReference type="ARBA" id="ARBA00004286"/>
    </source>
</evidence>
<keyword evidence="6" id="KW-0479">Metal-binding</keyword>
<dbReference type="Pfam" id="PF00856">
    <property type="entry name" value="SET"/>
    <property type="match status" value="1"/>
</dbReference>
<sequence>MPQQQAAAAKKSNKKDPPLIQCAEVILPWLTPQEIANISSTCKSLSQISKSITLQRTLDAARSLENHPIPFLNPSNQQSYAYFLYTPSQLLPSQSPLCQPWGSQLGRASLGRPGGGSACKLNQSGEVLRGYNSELPTPLGGIDESGKSVCVCDCEGCEEGGTRCEFLGLEEIGIMSECGPNCGCRLECSNRLTQRGILVKLKIVRSGKKGWGLFADQMICQGQFICEYAGELLTTEEARRRQQSYDELASGGQFSSALLVVREHLPSGKACLRINLDATRTGNVARFINHSCDGGNLTTRLVRNSGSLLPRLCFFASRNIKEGEELTFSYGEMRVRSKGLQCFCGSSCCFGTLPSEHT</sequence>
<dbReference type="AlphaFoldDB" id="A0AAV1RYX1"/>
<dbReference type="Proteomes" id="UP001314170">
    <property type="component" value="Unassembled WGS sequence"/>
</dbReference>
<protein>
    <recommendedName>
        <fullName evidence="12">Histone-lysine N-methyltransferase SUVR3</fullName>
    </recommendedName>
</protein>
<keyword evidence="4" id="KW-0808">Transferase</keyword>
<evidence type="ECO:0000256" key="2">
    <source>
        <dbReference type="ARBA" id="ARBA00022454"/>
    </source>
</evidence>
<dbReference type="InterPro" id="IPR046341">
    <property type="entry name" value="SET_dom_sf"/>
</dbReference>
<organism evidence="10 11">
    <name type="scientific">Dovyalis caffra</name>
    <dbReference type="NCBI Taxonomy" id="77055"/>
    <lineage>
        <taxon>Eukaryota</taxon>
        <taxon>Viridiplantae</taxon>
        <taxon>Streptophyta</taxon>
        <taxon>Embryophyta</taxon>
        <taxon>Tracheophyta</taxon>
        <taxon>Spermatophyta</taxon>
        <taxon>Magnoliopsida</taxon>
        <taxon>eudicotyledons</taxon>
        <taxon>Gunneridae</taxon>
        <taxon>Pentapetalae</taxon>
        <taxon>rosids</taxon>
        <taxon>fabids</taxon>
        <taxon>Malpighiales</taxon>
        <taxon>Salicaceae</taxon>
        <taxon>Flacourtieae</taxon>
        <taxon>Dovyalis</taxon>
    </lineage>
</organism>
<gene>
    <name evidence="10" type="ORF">DCAF_LOCUS16331</name>
</gene>
<evidence type="ECO:0008006" key="12">
    <source>
        <dbReference type="Google" id="ProtNLM"/>
    </source>
</evidence>
<proteinExistence type="predicted"/>
<keyword evidence="5" id="KW-0949">S-adenosyl-L-methionine</keyword>
<dbReference type="EMBL" id="CAWUPB010001160">
    <property type="protein sequence ID" value="CAK7341531.1"/>
    <property type="molecule type" value="Genomic_DNA"/>
</dbReference>
<dbReference type="PROSITE" id="PS50868">
    <property type="entry name" value="POST_SET"/>
    <property type="match status" value="1"/>
</dbReference>
<name>A0AAV1RYX1_9ROSI</name>
<evidence type="ECO:0000256" key="5">
    <source>
        <dbReference type="ARBA" id="ARBA00022691"/>
    </source>
</evidence>
<comment type="subcellular location">
    <subcellularLocation>
        <location evidence="1">Chromosome</location>
    </subcellularLocation>
</comment>
<dbReference type="PROSITE" id="PS50280">
    <property type="entry name" value="SET"/>
    <property type="match status" value="1"/>
</dbReference>
<dbReference type="GO" id="GO:0046872">
    <property type="term" value="F:metal ion binding"/>
    <property type="evidence" value="ECO:0007669"/>
    <property type="project" value="UniProtKB-KW"/>
</dbReference>
<evidence type="ECO:0000256" key="7">
    <source>
        <dbReference type="ARBA" id="ARBA00022833"/>
    </source>
</evidence>
<dbReference type="InterPro" id="IPR050973">
    <property type="entry name" value="H3K9_Histone-Lys_N-MTase"/>
</dbReference>
<evidence type="ECO:0000259" key="8">
    <source>
        <dbReference type="PROSITE" id="PS50280"/>
    </source>
</evidence>
<keyword evidence="3" id="KW-0489">Methyltransferase</keyword>
<evidence type="ECO:0000256" key="4">
    <source>
        <dbReference type="ARBA" id="ARBA00022679"/>
    </source>
</evidence>
<dbReference type="SUPFAM" id="SSF82199">
    <property type="entry name" value="SET domain"/>
    <property type="match status" value="1"/>
</dbReference>
<evidence type="ECO:0000256" key="3">
    <source>
        <dbReference type="ARBA" id="ARBA00022603"/>
    </source>
</evidence>
<evidence type="ECO:0000313" key="10">
    <source>
        <dbReference type="EMBL" id="CAK7341531.1"/>
    </source>
</evidence>
<reference evidence="10 11" key="1">
    <citation type="submission" date="2024-01" db="EMBL/GenBank/DDBJ databases">
        <authorList>
            <person name="Waweru B."/>
        </authorList>
    </citation>
    <scope>NUCLEOTIDE SEQUENCE [LARGE SCALE GENOMIC DNA]</scope>
</reference>
<comment type="caution">
    <text evidence="10">The sequence shown here is derived from an EMBL/GenBank/DDBJ whole genome shotgun (WGS) entry which is preliminary data.</text>
</comment>
<dbReference type="GO" id="GO:0008168">
    <property type="term" value="F:methyltransferase activity"/>
    <property type="evidence" value="ECO:0007669"/>
    <property type="project" value="UniProtKB-KW"/>
</dbReference>
<evidence type="ECO:0000256" key="6">
    <source>
        <dbReference type="ARBA" id="ARBA00022723"/>
    </source>
</evidence>
<feature type="domain" description="SET" evidence="8">
    <location>
        <begin position="199"/>
        <end position="331"/>
    </location>
</feature>
<keyword evidence="11" id="KW-1185">Reference proteome</keyword>
<dbReference type="InterPro" id="IPR001214">
    <property type="entry name" value="SET_dom"/>
</dbReference>
<dbReference type="PANTHER" id="PTHR46223">
    <property type="entry name" value="HISTONE-LYSINE N-METHYLTRANSFERASE SUV39H"/>
    <property type="match status" value="1"/>
</dbReference>
<feature type="domain" description="Post-SET" evidence="9">
    <location>
        <begin position="338"/>
        <end position="354"/>
    </location>
</feature>
<dbReference type="GO" id="GO:0032259">
    <property type="term" value="P:methylation"/>
    <property type="evidence" value="ECO:0007669"/>
    <property type="project" value="UniProtKB-KW"/>
</dbReference>
<keyword evidence="2" id="KW-0158">Chromosome</keyword>
<dbReference type="GO" id="GO:0005694">
    <property type="term" value="C:chromosome"/>
    <property type="evidence" value="ECO:0007669"/>
    <property type="project" value="UniProtKB-SubCell"/>
</dbReference>
<dbReference type="SMART" id="SM00317">
    <property type="entry name" value="SET"/>
    <property type="match status" value="1"/>
</dbReference>
<dbReference type="PANTHER" id="PTHR46223:SF3">
    <property type="entry name" value="HISTONE-LYSINE N-METHYLTRANSFERASE SET-23"/>
    <property type="match status" value="1"/>
</dbReference>
<accession>A0AAV1RYX1</accession>
<evidence type="ECO:0000313" key="11">
    <source>
        <dbReference type="Proteomes" id="UP001314170"/>
    </source>
</evidence>